<dbReference type="NCBIfam" id="TIGR00113">
    <property type="entry name" value="queA"/>
    <property type="match status" value="1"/>
</dbReference>
<dbReference type="EC" id="2.4.99.17" evidence="10 13"/>
<dbReference type="EMBL" id="JACEFB010000008">
    <property type="protein sequence ID" value="MBA2226831.1"/>
    <property type="molecule type" value="Genomic_DNA"/>
</dbReference>
<evidence type="ECO:0000256" key="6">
    <source>
        <dbReference type="ARBA" id="ARBA00022691"/>
    </source>
</evidence>
<evidence type="ECO:0000256" key="5">
    <source>
        <dbReference type="ARBA" id="ARBA00022679"/>
    </source>
</evidence>
<comment type="subcellular location">
    <subcellularLocation>
        <location evidence="1 13">Cytoplasm</location>
    </subcellularLocation>
</comment>
<accession>A0A7V8VF55</accession>
<gene>
    <name evidence="13 14" type="primary">queA</name>
    <name evidence="14" type="ORF">H0921_11730</name>
</gene>
<reference evidence="14 15" key="1">
    <citation type="submission" date="2020-07" db="EMBL/GenBank/DDBJ databases">
        <title>Thermogemmata thermophila gen. nov., sp. nov., a novel moderate thermophilic planctomycete from a Kamchatka hot spring.</title>
        <authorList>
            <person name="Elcheninov A.G."/>
            <person name="Podosokorskaya O.A."/>
            <person name="Kovaleva O.L."/>
            <person name="Novikov A."/>
            <person name="Bonch-Osmolovskaya E.A."/>
            <person name="Toshchakov S.V."/>
            <person name="Kublanov I.V."/>
        </authorList>
    </citation>
    <scope>NUCLEOTIDE SEQUENCE [LARGE SCALE GENOMIC DNA]</scope>
    <source>
        <strain evidence="14 15">2918</strain>
    </source>
</reference>
<evidence type="ECO:0000256" key="10">
    <source>
        <dbReference type="ARBA" id="ARBA00066503"/>
    </source>
</evidence>
<organism evidence="14 15">
    <name type="scientific">Thermogemmata fonticola</name>
    <dbReference type="NCBI Taxonomy" id="2755323"/>
    <lineage>
        <taxon>Bacteria</taxon>
        <taxon>Pseudomonadati</taxon>
        <taxon>Planctomycetota</taxon>
        <taxon>Planctomycetia</taxon>
        <taxon>Gemmatales</taxon>
        <taxon>Gemmataceae</taxon>
        <taxon>Thermogemmata</taxon>
    </lineage>
</organism>
<keyword evidence="5 13" id="KW-0808">Transferase</keyword>
<comment type="subunit">
    <text evidence="3 13">Monomer.</text>
</comment>
<protein>
    <recommendedName>
        <fullName evidence="11 13">S-adenosylmethionine:tRNA ribosyltransferase-isomerase</fullName>
        <ecNumber evidence="10 13">2.4.99.17</ecNumber>
    </recommendedName>
    <alternativeName>
        <fullName evidence="12 13">Queuosine biosynthesis protein QueA</fullName>
    </alternativeName>
</protein>
<dbReference type="InterPro" id="IPR003699">
    <property type="entry name" value="QueA"/>
</dbReference>
<keyword evidence="14" id="KW-0328">Glycosyltransferase</keyword>
<keyword evidence="14" id="KW-0413">Isomerase</keyword>
<dbReference type="FunFam" id="3.40.1780.10:FF:000001">
    <property type="entry name" value="S-adenosylmethionine:tRNA ribosyltransferase-isomerase"/>
    <property type="match status" value="1"/>
</dbReference>
<evidence type="ECO:0000256" key="9">
    <source>
        <dbReference type="ARBA" id="ARBA00061210"/>
    </source>
</evidence>
<dbReference type="InterPro" id="IPR042119">
    <property type="entry name" value="QueA_dom2"/>
</dbReference>
<dbReference type="GO" id="GO:0008616">
    <property type="term" value="P:tRNA queuosine(34) biosynthetic process"/>
    <property type="evidence" value="ECO:0007669"/>
    <property type="project" value="UniProtKB-UniRule"/>
</dbReference>
<comment type="pathway">
    <text evidence="2 13">tRNA modification; tRNA-queuosine biosynthesis.</text>
</comment>
<dbReference type="InterPro" id="IPR042118">
    <property type="entry name" value="QueA_dom1"/>
</dbReference>
<evidence type="ECO:0000313" key="15">
    <source>
        <dbReference type="Proteomes" id="UP000542342"/>
    </source>
</evidence>
<keyword evidence="4 13" id="KW-0963">Cytoplasm</keyword>
<dbReference type="NCBIfam" id="NF001140">
    <property type="entry name" value="PRK00147.1"/>
    <property type="match status" value="1"/>
</dbReference>
<evidence type="ECO:0000256" key="8">
    <source>
        <dbReference type="ARBA" id="ARBA00052751"/>
    </source>
</evidence>
<evidence type="ECO:0000256" key="1">
    <source>
        <dbReference type="ARBA" id="ARBA00004496"/>
    </source>
</evidence>
<dbReference type="RefSeq" id="WP_194538271.1">
    <property type="nucleotide sequence ID" value="NZ_JACEFB010000008.1"/>
</dbReference>
<dbReference type="Gene3D" id="2.40.10.240">
    <property type="entry name" value="QueA-like"/>
    <property type="match status" value="1"/>
</dbReference>
<dbReference type="PANTHER" id="PTHR30307">
    <property type="entry name" value="S-ADENOSYLMETHIONINE:TRNA RIBOSYLTRANSFERASE-ISOMERASE"/>
    <property type="match status" value="1"/>
</dbReference>
<comment type="similarity">
    <text evidence="9 13">Belongs to the QueA family.</text>
</comment>
<evidence type="ECO:0000256" key="4">
    <source>
        <dbReference type="ARBA" id="ARBA00022490"/>
    </source>
</evidence>
<name>A0A7V8VF55_9BACT</name>
<evidence type="ECO:0000313" key="14">
    <source>
        <dbReference type="EMBL" id="MBA2226831.1"/>
    </source>
</evidence>
<evidence type="ECO:0000256" key="11">
    <source>
        <dbReference type="ARBA" id="ARBA00069325"/>
    </source>
</evidence>
<dbReference type="SUPFAM" id="SSF111337">
    <property type="entry name" value="QueA-like"/>
    <property type="match status" value="1"/>
</dbReference>
<proteinExistence type="inferred from homology"/>
<sequence length="343" mass="38754">MPFFDYELPEHLIAQYPAQRRDDSRLLVLRRRSESIEHRIFRELPELLQAGDLLVLNDTKVIPARLIGRRADTGGRWEALFLQTQGHLWEMLAKTGGHPGRGTRFITDSGLTLILQGRTPDHHWLMEPQEAGSPWELLERHGHVPLPPYIRQGRDEPADRERYQTVFATQAGSVAAPTAGLHFTEELLQTLTAAGVNLARVTLHVGLGTFAPIKSQDPRQHTIHREWCQVTAETVAAIQAARQRGGRVVAVGTTTVRTLETAARQGQTQLLAPFTGETDLYIYPPFEFRIVDALITNFHLPRTTLLLLVSAFVNNDELLKQAYEQAIAREYRFYSYGDAMLIL</sequence>
<dbReference type="Gene3D" id="3.40.1780.10">
    <property type="entry name" value="QueA-like"/>
    <property type="match status" value="1"/>
</dbReference>
<evidence type="ECO:0000256" key="2">
    <source>
        <dbReference type="ARBA" id="ARBA00004691"/>
    </source>
</evidence>
<evidence type="ECO:0000256" key="3">
    <source>
        <dbReference type="ARBA" id="ARBA00011245"/>
    </source>
</evidence>
<evidence type="ECO:0000256" key="12">
    <source>
        <dbReference type="ARBA" id="ARBA00076160"/>
    </source>
</evidence>
<comment type="caution">
    <text evidence="14">The sequence shown here is derived from an EMBL/GenBank/DDBJ whole genome shotgun (WGS) entry which is preliminary data.</text>
</comment>
<dbReference type="GO" id="GO:0051075">
    <property type="term" value="F:S-adenosylmethionine:tRNA ribosyltransferase-isomerase activity"/>
    <property type="evidence" value="ECO:0007669"/>
    <property type="project" value="UniProtKB-EC"/>
</dbReference>
<comment type="function">
    <text evidence="13">Transfers and isomerizes the ribose moiety from AdoMet to the 7-aminomethyl group of 7-deazaguanine (preQ1-tRNA) to give epoxyqueuosine (oQ-tRNA).</text>
</comment>
<dbReference type="AlphaFoldDB" id="A0A7V8VF55"/>
<evidence type="ECO:0000256" key="7">
    <source>
        <dbReference type="ARBA" id="ARBA00022785"/>
    </source>
</evidence>
<comment type="catalytic activity">
    <reaction evidence="8 13">
        <text>7-aminomethyl-7-carbaguanosine(34) in tRNA + S-adenosyl-L-methionine = epoxyqueuosine(34) in tRNA + adenine + L-methionine + 2 H(+)</text>
        <dbReference type="Rhea" id="RHEA:32155"/>
        <dbReference type="Rhea" id="RHEA-COMP:10342"/>
        <dbReference type="Rhea" id="RHEA-COMP:18582"/>
        <dbReference type="ChEBI" id="CHEBI:15378"/>
        <dbReference type="ChEBI" id="CHEBI:16708"/>
        <dbReference type="ChEBI" id="CHEBI:57844"/>
        <dbReference type="ChEBI" id="CHEBI:59789"/>
        <dbReference type="ChEBI" id="CHEBI:82833"/>
        <dbReference type="ChEBI" id="CHEBI:194443"/>
        <dbReference type="EC" id="2.4.99.17"/>
    </reaction>
</comment>
<dbReference type="Pfam" id="PF02547">
    <property type="entry name" value="Queuosine_synth"/>
    <property type="match status" value="1"/>
</dbReference>
<keyword evidence="15" id="KW-1185">Reference proteome</keyword>
<dbReference type="PANTHER" id="PTHR30307:SF0">
    <property type="entry name" value="S-ADENOSYLMETHIONINE:TRNA RIBOSYLTRANSFERASE-ISOMERASE"/>
    <property type="match status" value="1"/>
</dbReference>
<evidence type="ECO:0000256" key="13">
    <source>
        <dbReference type="HAMAP-Rule" id="MF_00113"/>
    </source>
</evidence>
<dbReference type="Proteomes" id="UP000542342">
    <property type="component" value="Unassembled WGS sequence"/>
</dbReference>
<keyword evidence="7 13" id="KW-0671">Queuosine biosynthesis</keyword>
<dbReference type="InterPro" id="IPR036100">
    <property type="entry name" value="QueA_sf"/>
</dbReference>
<dbReference type="UniPathway" id="UPA00392"/>
<dbReference type="GO" id="GO:0005737">
    <property type="term" value="C:cytoplasm"/>
    <property type="evidence" value="ECO:0007669"/>
    <property type="project" value="UniProtKB-SubCell"/>
</dbReference>
<dbReference type="HAMAP" id="MF_00113">
    <property type="entry name" value="QueA"/>
    <property type="match status" value="1"/>
</dbReference>
<keyword evidence="6 13" id="KW-0949">S-adenosyl-L-methionine</keyword>